<keyword evidence="2" id="KW-1185">Reference proteome</keyword>
<evidence type="ECO:0000313" key="2">
    <source>
        <dbReference type="Proteomes" id="UP000320735"/>
    </source>
</evidence>
<accession>A0A5C6BJ31</accession>
<dbReference type="Proteomes" id="UP000320735">
    <property type="component" value="Unassembled WGS sequence"/>
</dbReference>
<sequence>MGRYGTRNATGLGVGVTTGGTKSSTFAFRRLADMIDLCAQCPYAVRDMLAFVTPLSQNQSLP</sequence>
<dbReference type="EMBL" id="SJPP01000001">
    <property type="protein sequence ID" value="TWU12058.1"/>
    <property type="molecule type" value="Genomic_DNA"/>
</dbReference>
<reference evidence="1 2" key="1">
    <citation type="submission" date="2019-02" db="EMBL/GenBank/DDBJ databases">
        <title>Deep-cultivation of Planctomycetes and their phenomic and genomic characterization uncovers novel biology.</title>
        <authorList>
            <person name="Wiegand S."/>
            <person name="Jogler M."/>
            <person name="Boedeker C."/>
            <person name="Pinto D."/>
            <person name="Vollmers J."/>
            <person name="Rivas-Marin E."/>
            <person name="Kohn T."/>
            <person name="Peeters S.H."/>
            <person name="Heuer A."/>
            <person name="Rast P."/>
            <person name="Oberbeckmann S."/>
            <person name="Bunk B."/>
            <person name="Jeske O."/>
            <person name="Meyerdierks A."/>
            <person name="Storesund J.E."/>
            <person name="Kallscheuer N."/>
            <person name="Luecker S."/>
            <person name="Lage O.M."/>
            <person name="Pohl T."/>
            <person name="Merkel B.J."/>
            <person name="Hornburger P."/>
            <person name="Mueller R.-W."/>
            <person name="Bruemmer F."/>
            <person name="Labrenz M."/>
            <person name="Spormann A.M."/>
            <person name="Op Den Camp H."/>
            <person name="Overmann J."/>
            <person name="Amann R."/>
            <person name="Jetten M.S.M."/>
            <person name="Mascher T."/>
            <person name="Medema M.H."/>
            <person name="Devos D.P."/>
            <person name="Kaster A.-K."/>
            <person name="Ovreas L."/>
            <person name="Rohde M."/>
            <person name="Galperin M.Y."/>
            <person name="Jogler C."/>
        </authorList>
    </citation>
    <scope>NUCLEOTIDE SEQUENCE [LARGE SCALE GENOMIC DNA]</scope>
    <source>
        <strain evidence="1 2">CA54</strain>
    </source>
</reference>
<protein>
    <submittedName>
        <fullName evidence="1">Uncharacterized protein</fullName>
    </submittedName>
</protein>
<comment type="caution">
    <text evidence="1">The sequence shown here is derived from an EMBL/GenBank/DDBJ whole genome shotgun (WGS) entry which is preliminary data.</text>
</comment>
<gene>
    <name evidence="1" type="ORF">CA54_08740</name>
</gene>
<proteinExistence type="predicted"/>
<evidence type="ECO:0000313" key="1">
    <source>
        <dbReference type="EMBL" id="TWU12058.1"/>
    </source>
</evidence>
<organism evidence="1 2">
    <name type="scientific">Symmachiella macrocystis</name>
    <dbReference type="NCBI Taxonomy" id="2527985"/>
    <lineage>
        <taxon>Bacteria</taxon>
        <taxon>Pseudomonadati</taxon>
        <taxon>Planctomycetota</taxon>
        <taxon>Planctomycetia</taxon>
        <taxon>Planctomycetales</taxon>
        <taxon>Planctomycetaceae</taxon>
        <taxon>Symmachiella</taxon>
    </lineage>
</organism>
<name>A0A5C6BJ31_9PLAN</name>
<dbReference type="AlphaFoldDB" id="A0A5C6BJ31"/>